<dbReference type="AlphaFoldDB" id="A0A3P6UF57"/>
<dbReference type="EMBL" id="UYRX01000216">
    <property type="protein sequence ID" value="VDK77698.1"/>
    <property type="molecule type" value="Genomic_DNA"/>
</dbReference>
<evidence type="ECO:0000256" key="2">
    <source>
        <dbReference type="SAM" id="SignalP"/>
    </source>
</evidence>
<sequence>MSMALRPLISLLAFLTGTALAQNERREFNFDVGNVLANVDYPGFPEDVNFELRQPAAPSPEAPDQTVLLYRNHGGYWHFLEISDYLNSFNLTSLGPNAEIHDHVGENNNQVEYSSLSTAQQNEYFSAITDYLRRFNSTIRHVNAEPHNSESGNNHIDISSVTPERPNAESDESGGGVEVESVERSTSSIRSSRYVRSAPPLPSTEDSSRENISYASFSAAA</sequence>
<feature type="signal peptide" evidence="2">
    <location>
        <begin position="1"/>
        <end position="21"/>
    </location>
</feature>
<evidence type="ECO:0000256" key="1">
    <source>
        <dbReference type="SAM" id="MobiDB-lite"/>
    </source>
</evidence>
<proteinExistence type="predicted"/>
<feature type="region of interest" description="Disordered" evidence="1">
    <location>
        <begin position="144"/>
        <end position="221"/>
    </location>
</feature>
<gene>
    <name evidence="3" type="ORF">NLS_LOCUS3769</name>
</gene>
<feature type="compositionally biased region" description="Low complexity" evidence="1">
    <location>
        <begin position="184"/>
        <end position="197"/>
    </location>
</feature>
<protein>
    <submittedName>
        <fullName evidence="3">Uncharacterized protein</fullName>
    </submittedName>
</protein>
<feature type="compositionally biased region" description="Polar residues" evidence="1">
    <location>
        <begin position="149"/>
        <end position="162"/>
    </location>
</feature>
<reference evidence="3 4" key="1">
    <citation type="submission" date="2018-08" db="EMBL/GenBank/DDBJ databases">
        <authorList>
            <person name="Laetsch R D."/>
            <person name="Stevens L."/>
            <person name="Kumar S."/>
            <person name="Blaxter L. M."/>
        </authorList>
    </citation>
    <scope>NUCLEOTIDE SEQUENCE [LARGE SCALE GENOMIC DNA]</scope>
</reference>
<evidence type="ECO:0000313" key="4">
    <source>
        <dbReference type="Proteomes" id="UP000277928"/>
    </source>
</evidence>
<feature type="compositionally biased region" description="Polar residues" evidence="1">
    <location>
        <begin position="210"/>
        <end position="221"/>
    </location>
</feature>
<accession>A0A3P6UF57</accession>
<dbReference type="Proteomes" id="UP000277928">
    <property type="component" value="Unassembled WGS sequence"/>
</dbReference>
<evidence type="ECO:0000313" key="3">
    <source>
        <dbReference type="EMBL" id="VDK77698.1"/>
    </source>
</evidence>
<name>A0A3P6UF57_LITSI</name>
<keyword evidence="4" id="KW-1185">Reference proteome</keyword>
<organism evidence="3 4">
    <name type="scientific">Litomosoides sigmodontis</name>
    <name type="common">Filarial nematode worm</name>
    <dbReference type="NCBI Taxonomy" id="42156"/>
    <lineage>
        <taxon>Eukaryota</taxon>
        <taxon>Metazoa</taxon>
        <taxon>Ecdysozoa</taxon>
        <taxon>Nematoda</taxon>
        <taxon>Chromadorea</taxon>
        <taxon>Rhabditida</taxon>
        <taxon>Spirurina</taxon>
        <taxon>Spiruromorpha</taxon>
        <taxon>Filarioidea</taxon>
        <taxon>Onchocercidae</taxon>
        <taxon>Litomosoides</taxon>
    </lineage>
</organism>
<keyword evidence="2" id="KW-0732">Signal</keyword>
<feature type="chain" id="PRO_5018022394" evidence="2">
    <location>
        <begin position="22"/>
        <end position="221"/>
    </location>
</feature>